<dbReference type="GO" id="GO:0006364">
    <property type="term" value="P:rRNA processing"/>
    <property type="evidence" value="ECO:0007669"/>
    <property type="project" value="UniProtKB-UniRule"/>
</dbReference>
<evidence type="ECO:0000256" key="8">
    <source>
        <dbReference type="ARBA" id="ARBA00023242"/>
    </source>
</evidence>
<dbReference type="OrthoDB" id="10258825at2759"/>
<dbReference type="GO" id="GO:0046015">
    <property type="term" value="P:regulation of transcription by glucose"/>
    <property type="evidence" value="ECO:0007669"/>
    <property type="project" value="TreeGrafter"/>
</dbReference>
<dbReference type="InterPro" id="IPR007823">
    <property type="entry name" value="RRP8"/>
</dbReference>
<keyword evidence="4 9" id="KW-0698">rRNA processing</keyword>
<dbReference type="PANTHER" id="PTHR12787:SF0">
    <property type="entry name" value="RIBOSOMAL RNA-PROCESSING PROTEIN 8"/>
    <property type="match status" value="1"/>
</dbReference>
<accession>A0A177BCF6</accession>
<dbReference type="InterPro" id="IPR029063">
    <property type="entry name" value="SAM-dependent_MTases_sf"/>
</dbReference>
<keyword evidence="11" id="KW-1185">Reference proteome</keyword>
<keyword evidence="5 9" id="KW-0489">Methyltransferase</keyword>
<keyword evidence="6 9" id="KW-0808">Transferase</keyword>
<name>A0A177BCF6_9BILA</name>
<gene>
    <name evidence="10" type="ORF">A3Q56_01085</name>
</gene>
<dbReference type="GO" id="GO:0032259">
    <property type="term" value="P:methylation"/>
    <property type="evidence" value="ECO:0007669"/>
    <property type="project" value="UniProtKB-KW"/>
</dbReference>
<dbReference type="Proteomes" id="UP000078046">
    <property type="component" value="Unassembled WGS sequence"/>
</dbReference>
<dbReference type="InterPro" id="IPR042036">
    <property type="entry name" value="RRP8_N"/>
</dbReference>
<protein>
    <recommendedName>
        <fullName evidence="3 9">Ribosomal RNA-processing protein 8</fullName>
        <ecNumber evidence="9">2.1.1.-</ecNumber>
    </recommendedName>
</protein>
<comment type="subcellular location">
    <subcellularLocation>
        <location evidence="1 9">Nucleus</location>
        <location evidence="1 9">Nucleolus</location>
    </subcellularLocation>
</comment>
<evidence type="ECO:0000256" key="1">
    <source>
        <dbReference type="ARBA" id="ARBA00004604"/>
    </source>
</evidence>
<dbReference type="EMBL" id="LWCA01000075">
    <property type="protein sequence ID" value="OAF71164.1"/>
    <property type="molecule type" value="Genomic_DNA"/>
</dbReference>
<evidence type="ECO:0000256" key="7">
    <source>
        <dbReference type="ARBA" id="ARBA00022691"/>
    </source>
</evidence>
<dbReference type="GO" id="GO:0005677">
    <property type="term" value="C:chromatin silencing complex"/>
    <property type="evidence" value="ECO:0007669"/>
    <property type="project" value="TreeGrafter"/>
</dbReference>
<dbReference type="Gene3D" id="3.40.50.150">
    <property type="entry name" value="Vaccinia Virus protein VP39"/>
    <property type="match status" value="1"/>
</dbReference>
<dbReference type="GO" id="GO:0005730">
    <property type="term" value="C:nucleolus"/>
    <property type="evidence" value="ECO:0007669"/>
    <property type="project" value="UniProtKB-SubCell"/>
</dbReference>
<evidence type="ECO:0000256" key="5">
    <source>
        <dbReference type="ARBA" id="ARBA00022603"/>
    </source>
</evidence>
<comment type="similarity">
    <text evidence="2 9">Belongs to the methyltransferase superfamily. RRP8 family.</text>
</comment>
<comment type="function">
    <text evidence="9">Probable methyltransferase required to silence rDNA.</text>
</comment>
<evidence type="ECO:0000256" key="4">
    <source>
        <dbReference type="ARBA" id="ARBA00022552"/>
    </source>
</evidence>
<sequence>MDDIPEILKSTIKKRRIRKNKVINKKNDGIRNKWGKKNITKNSGSFRMLNEMLYCESSKKSLKFLKKYPDLFQVYHDEFTNQTKNWPVHPLNQIIEDVEIILKNGMVIADMGCGDAKLSLKFSNIAKVHSFDLIPINNRVTACDISKTPLKNDSVDVVVFCLSLMSKKPENFLFESNRILKIGGKIFIAEVESRLPKLKSNKPNINRFINNIQNYGFKENKIYRNTFDGYFVYLAFTKISKSTKMVPLELTNCIYKKR</sequence>
<dbReference type="AlphaFoldDB" id="A0A177BCF6"/>
<keyword evidence="8 9" id="KW-0539">Nucleus</keyword>
<dbReference type="GO" id="GO:0042149">
    <property type="term" value="P:cellular response to glucose starvation"/>
    <property type="evidence" value="ECO:0007669"/>
    <property type="project" value="TreeGrafter"/>
</dbReference>
<dbReference type="SUPFAM" id="SSF53335">
    <property type="entry name" value="S-adenosyl-L-methionine-dependent methyltransferases"/>
    <property type="match status" value="1"/>
</dbReference>
<reference evidence="10 11" key="1">
    <citation type="submission" date="2016-04" db="EMBL/GenBank/DDBJ databases">
        <title>The genome of Intoshia linei affirms orthonectids as highly simplified spiralians.</title>
        <authorList>
            <person name="Mikhailov K.V."/>
            <person name="Slusarev G.S."/>
            <person name="Nikitin M.A."/>
            <person name="Logacheva M.D."/>
            <person name="Penin A."/>
            <person name="Aleoshin V."/>
            <person name="Panchin Y.V."/>
        </authorList>
    </citation>
    <scope>NUCLEOTIDE SEQUENCE [LARGE SCALE GENOMIC DNA]</scope>
    <source>
        <strain evidence="10">Intl2013</strain>
        <tissue evidence="10">Whole animal</tissue>
    </source>
</reference>
<dbReference type="PANTHER" id="PTHR12787">
    <property type="entry name" value="RIBOSOMAL RNA-PROCESSING PROTEIN 8"/>
    <property type="match status" value="1"/>
</dbReference>
<dbReference type="Gene3D" id="1.10.10.2150">
    <property type="entry name" value="Ribosomal RNA-processing protein 8, N-terminal domain"/>
    <property type="match status" value="1"/>
</dbReference>
<evidence type="ECO:0000313" key="11">
    <source>
        <dbReference type="Proteomes" id="UP000078046"/>
    </source>
</evidence>
<keyword evidence="7 9" id="KW-0949">S-adenosyl-L-methionine</keyword>
<evidence type="ECO:0000313" key="10">
    <source>
        <dbReference type="EMBL" id="OAF71164.1"/>
    </source>
</evidence>
<evidence type="ECO:0000256" key="9">
    <source>
        <dbReference type="RuleBase" id="RU365074"/>
    </source>
</evidence>
<evidence type="ECO:0000256" key="2">
    <source>
        <dbReference type="ARBA" id="ARBA00006301"/>
    </source>
</evidence>
<dbReference type="CDD" id="cd02440">
    <property type="entry name" value="AdoMet_MTases"/>
    <property type="match status" value="1"/>
</dbReference>
<comment type="caution">
    <text evidence="10">The sequence shown here is derived from an EMBL/GenBank/DDBJ whole genome shotgun (WGS) entry which is preliminary data.</text>
</comment>
<dbReference type="GO" id="GO:0008168">
    <property type="term" value="F:methyltransferase activity"/>
    <property type="evidence" value="ECO:0007669"/>
    <property type="project" value="UniProtKB-KW"/>
</dbReference>
<proteinExistence type="inferred from homology"/>
<dbReference type="GO" id="GO:0000183">
    <property type="term" value="P:rDNA heterochromatin formation"/>
    <property type="evidence" value="ECO:0007669"/>
    <property type="project" value="TreeGrafter"/>
</dbReference>
<evidence type="ECO:0000256" key="3">
    <source>
        <dbReference type="ARBA" id="ARBA00020203"/>
    </source>
</evidence>
<dbReference type="GO" id="GO:0033553">
    <property type="term" value="C:rDNA heterochromatin"/>
    <property type="evidence" value="ECO:0007669"/>
    <property type="project" value="TreeGrafter"/>
</dbReference>
<organism evidence="10 11">
    <name type="scientific">Intoshia linei</name>
    <dbReference type="NCBI Taxonomy" id="1819745"/>
    <lineage>
        <taxon>Eukaryota</taxon>
        <taxon>Metazoa</taxon>
        <taxon>Spiralia</taxon>
        <taxon>Lophotrochozoa</taxon>
        <taxon>Mesozoa</taxon>
        <taxon>Orthonectida</taxon>
        <taxon>Rhopaluridae</taxon>
        <taxon>Intoshia</taxon>
    </lineage>
</organism>
<dbReference type="EC" id="2.1.1.-" evidence="9"/>
<evidence type="ECO:0000256" key="6">
    <source>
        <dbReference type="ARBA" id="ARBA00022679"/>
    </source>
</evidence>
<dbReference type="Pfam" id="PF05148">
    <property type="entry name" value="Methyltransf_8"/>
    <property type="match status" value="1"/>
</dbReference>